<keyword evidence="2" id="KW-1185">Reference proteome</keyword>
<comment type="caution">
    <text evidence="1">The sequence shown here is derived from an EMBL/GenBank/DDBJ whole genome shotgun (WGS) entry which is preliminary data.</text>
</comment>
<name>A0A9W4UU55_9PLEO</name>
<dbReference type="Proteomes" id="UP001152607">
    <property type="component" value="Unassembled WGS sequence"/>
</dbReference>
<dbReference type="AlphaFoldDB" id="A0A9W4UU55"/>
<accession>A0A9W4UU55</accession>
<organism evidence="1 2">
    <name type="scientific">Periconia digitata</name>
    <dbReference type="NCBI Taxonomy" id="1303443"/>
    <lineage>
        <taxon>Eukaryota</taxon>
        <taxon>Fungi</taxon>
        <taxon>Dikarya</taxon>
        <taxon>Ascomycota</taxon>
        <taxon>Pezizomycotina</taxon>
        <taxon>Dothideomycetes</taxon>
        <taxon>Pleosporomycetidae</taxon>
        <taxon>Pleosporales</taxon>
        <taxon>Massarineae</taxon>
        <taxon>Periconiaceae</taxon>
        <taxon>Periconia</taxon>
    </lineage>
</organism>
<dbReference type="EMBL" id="CAOQHR010000013">
    <property type="protein sequence ID" value="CAI6342255.1"/>
    <property type="molecule type" value="Genomic_DNA"/>
</dbReference>
<reference evidence="1" key="1">
    <citation type="submission" date="2023-01" db="EMBL/GenBank/DDBJ databases">
        <authorList>
            <person name="Van Ghelder C."/>
            <person name="Rancurel C."/>
        </authorList>
    </citation>
    <scope>NUCLEOTIDE SEQUENCE</scope>
    <source>
        <strain evidence="1">CNCM I-4278</strain>
    </source>
</reference>
<sequence length="90" mass="10177">MPHGNSSDPVLEPFRRTTCHIANAADGGKILVKICRALLSLSHRPQCRMCSALNHCQRPNARPTTTPKPMRNQKVLTAPRSHLCQPWLRW</sequence>
<evidence type="ECO:0000313" key="2">
    <source>
        <dbReference type="Proteomes" id="UP001152607"/>
    </source>
</evidence>
<protein>
    <submittedName>
        <fullName evidence="1">Uncharacterized protein</fullName>
    </submittedName>
</protein>
<proteinExistence type="predicted"/>
<gene>
    <name evidence="1" type="ORF">PDIGIT_LOCUS15460</name>
</gene>
<evidence type="ECO:0000313" key="1">
    <source>
        <dbReference type="EMBL" id="CAI6342255.1"/>
    </source>
</evidence>